<keyword evidence="3" id="KW-1185">Reference proteome</keyword>
<feature type="region of interest" description="Disordered" evidence="1">
    <location>
        <begin position="1"/>
        <end position="28"/>
    </location>
</feature>
<comment type="caution">
    <text evidence="2">The sequence shown here is derived from an EMBL/GenBank/DDBJ whole genome shotgun (WGS) entry which is preliminary data.</text>
</comment>
<dbReference type="EMBL" id="AOHX01000055">
    <property type="protein sequence ID" value="ELY41173.1"/>
    <property type="molecule type" value="Genomic_DNA"/>
</dbReference>
<sequence>MTERIEFGSKAAADTFRDEHTDHLSSDDDRRLKTVAISSSAPNHAFETATVEASDSQACLLYTSLSGL</sequence>
<feature type="non-terminal residue" evidence="2">
    <location>
        <position position="68"/>
    </location>
</feature>
<evidence type="ECO:0000313" key="3">
    <source>
        <dbReference type="Proteomes" id="UP000011661"/>
    </source>
</evidence>
<dbReference type="AlphaFoldDB" id="L9VY43"/>
<evidence type="ECO:0000256" key="1">
    <source>
        <dbReference type="SAM" id="MobiDB-lite"/>
    </source>
</evidence>
<protein>
    <submittedName>
        <fullName evidence="2">Uncharacterized protein</fullName>
    </submittedName>
</protein>
<accession>L9VY43</accession>
<gene>
    <name evidence="2" type="ORF">C495_16790</name>
</gene>
<reference evidence="2 3" key="1">
    <citation type="journal article" date="2014" name="PLoS Genet.">
        <title>Phylogenetically driven sequencing of extremely halophilic archaea reveals strategies for static and dynamic osmo-response.</title>
        <authorList>
            <person name="Becker E.A."/>
            <person name="Seitzer P.M."/>
            <person name="Tritt A."/>
            <person name="Larsen D."/>
            <person name="Krusor M."/>
            <person name="Yao A.I."/>
            <person name="Wu D."/>
            <person name="Madern D."/>
            <person name="Eisen J.A."/>
            <person name="Darling A.E."/>
            <person name="Facciotti M.T."/>
        </authorList>
    </citation>
    <scope>NUCLEOTIDE SEQUENCE [LARGE SCALE GENOMIC DNA]</scope>
    <source>
        <strain evidence="2 3">JCM 14089</strain>
    </source>
</reference>
<name>L9VY43_9EURY</name>
<dbReference type="eggNOG" id="arCOG09042">
    <property type="taxonomic scope" value="Archaea"/>
</dbReference>
<proteinExistence type="predicted"/>
<organism evidence="2 3">
    <name type="scientific">Natronorubrum sulfidifaciens JCM 14089</name>
    <dbReference type="NCBI Taxonomy" id="1230460"/>
    <lineage>
        <taxon>Archaea</taxon>
        <taxon>Methanobacteriati</taxon>
        <taxon>Methanobacteriota</taxon>
        <taxon>Stenosarchaea group</taxon>
        <taxon>Halobacteria</taxon>
        <taxon>Halobacteriales</taxon>
        <taxon>Natrialbaceae</taxon>
        <taxon>Natronorubrum</taxon>
    </lineage>
</organism>
<evidence type="ECO:0000313" key="2">
    <source>
        <dbReference type="EMBL" id="ELY41173.1"/>
    </source>
</evidence>
<dbReference type="Proteomes" id="UP000011661">
    <property type="component" value="Unassembled WGS sequence"/>
</dbReference>
<feature type="compositionally biased region" description="Basic and acidic residues" evidence="1">
    <location>
        <begin position="15"/>
        <end position="28"/>
    </location>
</feature>